<comment type="caution">
    <text evidence="4">The sequence shown here is derived from an EMBL/GenBank/DDBJ whole genome shotgun (WGS) entry which is preliminary data.</text>
</comment>
<proteinExistence type="predicted"/>
<reference evidence="4 5" key="1">
    <citation type="submission" date="2020-05" db="EMBL/GenBank/DDBJ databases">
        <title>Distinct polysaccharide utilization as determinants for interspecies competition between intestinal Prevotella spp.</title>
        <authorList>
            <person name="Galvez E.J.C."/>
            <person name="Iljazovic A."/>
            <person name="Strowig T."/>
        </authorList>
    </citation>
    <scope>NUCLEOTIDE SEQUENCE [LARGE SCALE GENOMIC DNA]</scope>
    <source>
        <strain evidence="4 5">PCHR</strain>
    </source>
</reference>
<dbReference type="Gene3D" id="3.40.630.30">
    <property type="match status" value="1"/>
</dbReference>
<dbReference type="InterPro" id="IPR000182">
    <property type="entry name" value="GNAT_dom"/>
</dbReference>
<dbReference type="CDD" id="cd04301">
    <property type="entry name" value="NAT_SF"/>
    <property type="match status" value="1"/>
</dbReference>
<protein>
    <submittedName>
        <fullName evidence="4">GNAT family N-acetyltransferase</fullName>
    </submittedName>
</protein>
<evidence type="ECO:0000313" key="5">
    <source>
        <dbReference type="Proteomes" id="UP000820977"/>
    </source>
</evidence>
<dbReference type="PROSITE" id="PS51186">
    <property type="entry name" value="GNAT"/>
    <property type="match status" value="1"/>
</dbReference>
<dbReference type="Proteomes" id="UP000820977">
    <property type="component" value="Unassembled WGS sequence"/>
</dbReference>
<organism evidence="4 5">
    <name type="scientific">Xylanibacter caecicola</name>
    <dbReference type="NCBI Taxonomy" id="2736294"/>
    <lineage>
        <taxon>Bacteria</taxon>
        <taxon>Pseudomonadati</taxon>
        <taxon>Bacteroidota</taxon>
        <taxon>Bacteroidia</taxon>
        <taxon>Bacteroidales</taxon>
        <taxon>Prevotellaceae</taxon>
        <taxon>Xylanibacter</taxon>
    </lineage>
</organism>
<dbReference type="EMBL" id="JABKKJ010000021">
    <property type="protein sequence ID" value="NPE25927.1"/>
    <property type="molecule type" value="Genomic_DNA"/>
</dbReference>
<keyword evidence="1" id="KW-0808">Transferase</keyword>
<keyword evidence="5" id="KW-1185">Reference proteome</keyword>
<evidence type="ECO:0000256" key="1">
    <source>
        <dbReference type="ARBA" id="ARBA00022679"/>
    </source>
</evidence>
<dbReference type="Pfam" id="PF13508">
    <property type="entry name" value="Acetyltransf_7"/>
    <property type="match status" value="1"/>
</dbReference>
<dbReference type="InterPro" id="IPR016181">
    <property type="entry name" value="Acyl_CoA_acyltransferase"/>
</dbReference>
<dbReference type="PANTHER" id="PTHR43800:SF1">
    <property type="entry name" value="PEPTIDYL-LYSINE N-ACETYLTRANSFERASE YJAB"/>
    <property type="match status" value="1"/>
</dbReference>
<dbReference type="PANTHER" id="PTHR43800">
    <property type="entry name" value="PEPTIDYL-LYSINE N-ACETYLTRANSFERASE YJAB"/>
    <property type="match status" value="1"/>
</dbReference>
<feature type="domain" description="N-acetyltransferase" evidence="3">
    <location>
        <begin position="7"/>
        <end position="138"/>
    </location>
</feature>
<sequence>MRWDELVVIWEAAVRDSHDFLSEDDIAFFRREIPEKYLPALDVYAMQDTGGRLLGFMSLSDGMTEMLFIDPRHKGKGYGRRLLDLAVMERGIRRVDVNEQNPAALAFYRSRGFEVTGRDATDPSGRPFPILHMELPGAGK</sequence>
<accession>A0ABX2B6B9</accession>
<keyword evidence="2" id="KW-0012">Acyltransferase</keyword>
<evidence type="ECO:0000259" key="3">
    <source>
        <dbReference type="PROSITE" id="PS51186"/>
    </source>
</evidence>
<evidence type="ECO:0000256" key="2">
    <source>
        <dbReference type="ARBA" id="ARBA00023315"/>
    </source>
</evidence>
<gene>
    <name evidence="4" type="ORF">HPS54_10430</name>
</gene>
<name>A0ABX2B6B9_9BACT</name>
<evidence type="ECO:0000313" key="4">
    <source>
        <dbReference type="EMBL" id="NPE25927.1"/>
    </source>
</evidence>
<dbReference type="SUPFAM" id="SSF55729">
    <property type="entry name" value="Acyl-CoA N-acyltransferases (Nat)"/>
    <property type="match status" value="1"/>
</dbReference>